<dbReference type="EMBL" id="BORJ01000004">
    <property type="protein sequence ID" value="GIN96065.1"/>
    <property type="molecule type" value="Genomic_DNA"/>
</dbReference>
<sequence length="76" mass="8709">MDKDLAKDARQVMDRIIYNVDKGIAIEEVSEEDDALFESYFNKFIDESEISFPDYDDVNETIKVMISGLLVNIVKG</sequence>
<accession>A0ABQ4KVT6</accession>
<dbReference type="RefSeq" id="WP_213020375.1">
    <property type="nucleotide sequence ID" value="NZ_BORJ01000004.1"/>
</dbReference>
<evidence type="ECO:0000313" key="1">
    <source>
        <dbReference type="EMBL" id="GIN96065.1"/>
    </source>
</evidence>
<evidence type="ECO:0000313" key="2">
    <source>
        <dbReference type="Proteomes" id="UP000680670"/>
    </source>
</evidence>
<keyword evidence="2" id="KW-1185">Reference proteome</keyword>
<dbReference type="Proteomes" id="UP000680670">
    <property type="component" value="Unassembled WGS sequence"/>
</dbReference>
<proteinExistence type="predicted"/>
<gene>
    <name evidence="1" type="ORF">J6TS1_19350</name>
</gene>
<comment type="caution">
    <text evidence="1">The sequence shown here is derived from an EMBL/GenBank/DDBJ whole genome shotgun (WGS) entry which is preliminary data.</text>
</comment>
<organism evidence="1 2">
    <name type="scientific">Siminovitchia terrae</name>
    <name type="common">Bacillus terrae</name>
    <dbReference type="NCBI Taxonomy" id="1914933"/>
    <lineage>
        <taxon>Bacteria</taxon>
        <taxon>Bacillati</taxon>
        <taxon>Bacillota</taxon>
        <taxon>Bacilli</taxon>
        <taxon>Bacillales</taxon>
        <taxon>Bacillaceae</taxon>
        <taxon>Siminovitchia</taxon>
    </lineage>
</organism>
<reference evidence="1 2" key="1">
    <citation type="submission" date="2021-03" db="EMBL/GenBank/DDBJ databases">
        <title>Antimicrobial resistance genes in bacteria isolated from Japanese honey, and their potential for conferring macrolide and lincosamide resistance in the American foulbrood pathogen Paenibacillus larvae.</title>
        <authorList>
            <person name="Okamoto M."/>
            <person name="Kumagai M."/>
            <person name="Kanamori H."/>
            <person name="Takamatsu D."/>
        </authorList>
    </citation>
    <scope>NUCLEOTIDE SEQUENCE [LARGE SCALE GENOMIC DNA]</scope>
    <source>
        <strain evidence="1 2">J6TS1</strain>
    </source>
</reference>
<name>A0ABQ4KVT6_SIMTE</name>
<protein>
    <submittedName>
        <fullName evidence="1">Uncharacterized protein</fullName>
    </submittedName>
</protein>